<sequence>YSSEILETDTANVLPPEDDTNTQSAQIHASLSKKVKVSKIDLFDKSSSTNDVLFILLPLPIVVIPSLTSHTSNPLSEDVVPSFSKSASTKSIVHEEASTTCSIFSTCSISSIRSISSACDTSTRDISTIYRAFTIRDASTICKAIPNNDQQSLMKLLQVCQQNSAKLDQIDKKQEDIIEMINEQKN</sequence>
<keyword evidence="3" id="KW-1185">Reference proteome</keyword>
<feature type="non-terminal residue" evidence="2">
    <location>
        <position position="186"/>
    </location>
</feature>
<evidence type="ECO:0000256" key="1">
    <source>
        <dbReference type="SAM" id="MobiDB-lite"/>
    </source>
</evidence>
<feature type="region of interest" description="Disordered" evidence="1">
    <location>
        <begin position="1"/>
        <end position="23"/>
    </location>
</feature>
<reference evidence="2" key="1">
    <citation type="submission" date="2021-06" db="EMBL/GenBank/DDBJ databases">
        <authorList>
            <person name="Kallberg Y."/>
            <person name="Tangrot J."/>
            <person name="Rosling A."/>
        </authorList>
    </citation>
    <scope>NUCLEOTIDE SEQUENCE</scope>
    <source>
        <strain evidence="2">UK204</strain>
    </source>
</reference>
<accession>A0A9N9IFZ3</accession>
<dbReference type="EMBL" id="CAJVPQ010012979">
    <property type="protein sequence ID" value="CAG8733940.1"/>
    <property type="molecule type" value="Genomic_DNA"/>
</dbReference>
<name>A0A9N9IFZ3_9GLOM</name>
<feature type="compositionally biased region" description="Polar residues" evidence="1">
    <location>
        <begin position="1"/>
        <end position="11"/>
    </location>
</feature>
<organism evidence="2 3">
    <name type="scientific">Funneliformis caledonium</name>
    <dbReference type="NCBI Taxonomy" id="1117310"/>
    <lineage>
        <taxon>Eukaryota</taxon>
        <taxon>Fungi</taxon>
        <taxon>Fungi incertae sedis</taxon>
        <taxon>Mucoromycota</taxon>
        <taxon>Glomeromycotina</taxon>
        <taxon>Glomeromycetes</taxon>
        <taxon>Glomerales</taxon>
        <taxon>Glomeraceae</taxon>
        <taxon>Funneliformis</taxon>
    </lineage>
</organism>
<dbReference type="AlphaFoldDB" id="A0A9N9IFZ3"/>
<proteinExistence type="predicted"/>
<dbReference type="Proteomes" id="UP000789570">
    <property type="component" value="Unassembled WGS sequence"/>
</dbReference>
<comment type="caution">
    <text evidence="2">The sequence shown here is derived from an EMBL/GenBank/DDBJ whole genome shotgun (WGS) entry which is preliminary data.</text>
</comment>
<evidence type="ECO:0000313" key="2">
    <source>
        <dbReference type="EMBL" id="CAG8733940.1"/>
    </source>
</evidence>
<evidence type="ECO:0000313" key="3">
    <source>
        <dbReference type="Proteomes" id="UP000789570"/>
    </source>
</evidence>
<protein>
    <submittedName>
        <fullName evidence="2">8969_t:CDS:1</fullName>
    </submittedName>
</protein>
<gene>
    <name evidence="2" type="ORF">FCALED_LOCUS15169</name>
</gene>